<evidence type="ECO:0000256" key="12">
    <source>
        <dbReference type="ARBA" id="ARBA00022884"/>
    </source>
</evidence>
<evidence type="ECO:0000256" key="8">
    <source>
        <dbReference type="ARBA" id="ARBA00022723"/>
    </source>
</evidence>
<dbReference type="InterPro" id="IPR001412">
    <property type="entry name" value="aa-tRNA-synth_I_CS"/>
</dbReference>
<evidence type="ECO:0000256" key="3">
    <source>
        <dbReference type="ARBA" id="ARBA00008258"/>
    </source>
</evidence>
<keyword evidence="7 16" id="KW-0436">Ligase</keyword>
<dbReference type="GO" id="GO:0005524">
    <property type="term" value="F:ATP binding"/>
    <property type="evidence" value="ECO:0007669"/>
    <property type="project" value="UniProtKB-UniRule"/>
</dbReference>
<dbReference type="InterPro" id="IPR029038">
    <property type="entry name" value="MetRS_Zn"/>
</dbReference>
<dbReference type="Proteomes" id="UP000233782">
    <property type="component" value="Unassembled WGS sequence"/>
</dbReference>
<comment type="subcellular location">
    <subcellularLocation>
        <location evidence="2 16">Cytoplasm</location>
    </subcellularLocation>
</comment>
<dbReference type="NCBIfam" id="NF001100">
    <property type="entry name" value="PRK00133.1"/>
    <property type="match status" value="1"/>
</dbReference>
<dbReference type="GO" id="GO:0005829">
    <property type="term" value="C:cytosol"/>
    <property type="evidence" value="ECO:0007669"/>
    <property type="project" value="TreeGrafter"/>
</dbReference>
<keyword evidence="6 16" id="KW-0820">tRNA-binding</keyword>
<dbReference type="PRINTS" id="PR01041">
    <property type="entry name" value="TRNASYNTHMET"/>
</dbReference>
<evidence type="ECO:0000256" key="4">
    <source>
        <dbReference type="ARBA" id="ARBA00011738"/>
    </source>
</evidence>
<dbReference type="EMBL" id="PJMU01000002">
    <property type="protein sequence ID" value="PKV66412.1"/>
    <property type="molecule type" value="Genomic_DNA"/>
</dbReference>
<comment type="cofactor">
    <cofactor evidence="16">
        <name>Zn(2+)</name>
        <dbReference type="ChEBI" id="CHEBI:29105"/>
    </cofactor>
    <text evidence="16">Binds 1 zinc ion per subunit.</text>
</comment>
<dbReference type="AlphaFoldDB" id="A0A2N3UAP4"/>
<dbReference type="InterPro" id="IPR041872">
    <property type="entry name" value="Anticodon_Met"/>
</dbReference>
<dbReference type="Gene3D" id="2.40.50.140">
    <property type="entry name" value="Nucleic acid-binding proteins"/>
    <property type="match status" value="1"/>
</dbReference>
<dbReference type="GO" id="GO:0006431">
    <property type="term" value="P:methionyl-tRNA aminoacylation"/>
    <property type="evidence" value="ECO:0007669"/>
    <property type="project" value="UniProtKB-UniRule"/>
</dbReference>
<dbReference type="PANTHER" id="PTHR45765:SF1">
    <property type="entry name" value="METHIONINE--TRNA LIGASE, CYTOPLASMIC"/>
    <property type="match status" value="1"/>
</dbReference>
<keyword evidence="8 16" id="KW-0479">Metal-binding</keyword>
<evidence type="ECO:0000256" key="15">
    <source>
        <dbReference type="ARBA" id="ARBA00047364"/>
    </source>
</evidence>
<evidence type="ECO:0000259" key="17">
    <source>
        <dbReference type="PROSITE" id="PS50886"/>
    </source>
</evidence>
<dbReference type="SUPFAM" id="SSF47323">
    <property type="entry name" value="Anticodon-binding domain of a subclass of class I aminoacyl-tRNA synthetases"/>
    <property type="match status" value="1"/>
</dbReference>
<evidence type="ECO:0000256" key="7">
    <source>
        <dbReference type="ARBA" id="ARBA00022598"/>
    </source>
</evidence>
<keyword evidence="12 16" id="KW-0694">RNA-binding</keyword>
<name>A0A2N3UAP4_9BACT</name>
<dbReference type="SUPFAM" id="SSF52374">
    <property type="entry name" value="Nucleotidylyl transferase"/>
    <property type="match status" value="1"/>
</dbReference>
<protein>
    <recommendedName>
        <fullName evidence="16">Methionine--tRNA ligase</fullName>
        <ecNumber evidence="16">6.1.1.10</ecNumber>
    </recommendedName>
    <alternativeName>
        <fullName evidence="16">Methionyl-tRNA synthetase</fullName>
        <shortName evidence="16">MetRS</shortName>
    </alternativeName>
</protein>
<evidence type="ECO:0000256" key="16">
    <source>
        <dbReference type="HAMAP-Rule" id="MF_00098"/>
    </source>
</evidence>
<keyword evidence="11 16" id="KW-0067">ATP-binding</keyword>
<dbReference type="FunFam" id="2.40.50.140:FF:000042">
    <property type="entry name" value="Methionine--tRNA ligase"/>
    <property type="match status" value="1"/>
</dbReference>
<feature type="short sequence motif" description="'KMSKS' region" evidence="16">
    <location>
        <begin position="332"/>
        <end position="336"/>
    </location>
</feature>
<sequence>MAENYKRYTVTAALPYANGPVHIGHLAGVYLPADIYVRYLRSQGRDVKFICGSDEHGVPITIRAKKEGITPQQAVDKYHELIKKSFEDFNVSFDIYSRTSSQTHHETASDFFLKLYNDGKFIEQTTQQYYDEKAQQFLADRYIVGTCPKCGNENAYGDQCESCGTSLNATDLINPKSTLSGAVPVMRETKHWYLPLNEYEAWLREWIVEGHKGDWKPNVYGQCKSWIDQGLQPRAVTRDLDWGVPVPVEGAEGKVLYVWFDAPIGYISATKDLTPDWETYWKDPESKLVHFIGKDNIVFHCIIFPSMLKAHGDYVLPDNVPANEFLNLEGDKISTSRNWAVWLHEYLEEFPGKGDVLRYTLCANAPESKDNDFTWKDYQARNNNELLAILGNFINRAVVLTQKYYNGEVPARGELQDYDKEVLGVLEGMPMVIATYIERYRFRDALSELMNLARLGNKYLADTEPWKLIKTDEERVKTIMNIALQISASLSILMEPFLPTSAQKLAAMLNKSVGTWAEAGAADLLPVGHVIGTPELMFEKVEDAAVEAQVQKLLDTKKANEAANAVVEPAKENISFEDFSKMDIRIGTIIEAEKVAKTKKLLKLKIDTGIDQRTVVSGIAEFFNPEEIIGQQVSILVNLAPREIKGITSQGMILMAENPDGSLAFVQPSKPIKNGGGVR</sequence>
<evidence type="ECO:0000256" key="11">
    <source>
        <dbReference type="ARBA" id="ARBA00022840"/>
    </source>
</evidence>
<dbReference type="HAMAP" id="MF_00098">
    <property type="entry name" value="Met_tRNA_synth_type1"/>
    <property type="match status" value="1"/>
</dbReference>
<dbReference type="InterPro" id="IPR004495">
    <property type="entry name" value="Met-tRNA-synth_bsu_C"/>
</dbReference>
<dbReference type="InterPro" id="IPR012340">
    <property type="entry name" value="NA-bd_OB-fold"/>
</dbReference>
<dbReference type="SUPFAM" id="SSF50249">
    <property type="entry name" value="Nucleic acid-binding proteins"/>
    <property type="match status" value="1"/>
</dbReference>
<keyword evidence="9 16" id="KW-0547">Nucleotide-binding</keyword>
<feature type="binding site" evidence="16">
    <location>
        <position position="163"/>
    </location>
    <ligand>
        <name>Zn(2+)</name>
        <dbReference type="ChEBI" id="CHEBI:29105"/>
    </ligand>
</feature>
<evidence type="ECO:0000256" key="2">
    <source>
        <dbReference type="ARBA" id="ARBA00004496"/>
    </source>
</evidence>
<dbReference type="NCBIfam" id="TIGR00398">
    <property type="entry name" value="metG"/>
    <property type="match status" value="1"/>
</dbReference>
<dbReference type="InterPro" id="IPR014758">
    <property type="entry name" value="Met-tRNA_synth"/>
</dbReference>
<dbReference type="GO" id="GO:0000049">
    <property type="term" value="F:tRNA binding"/>
    <property type="evidence" value="ECO:0007669"/>
    <property type="project" value="UniProtKB-UniRule"/>
</dbReference>
<dbReference type="FunFam" id="2.20.28.20:FF:000001">
    <property type="entry name" value="Methionine--tRNA ligase"/>
    <property type="match status" value="1"/>
</dbReference>
<dbReference type="EC" id="6.1.1.10" evidence="16"/>
<dbReference type="CDD" id="cd00814">
    <property type="entry name" value="MetRS_core"/>
    <property type="match status" value="1"/>
</dbReference>
<evidence type="ECO:0000256" key="14">
    <source>
        <dbReference type="ARBA" id="ARBA00023146"/>
    </source>
</evidence>
<dbReference type="SUPFAM" id="SSF57770">
    <property type="entry name" value="Methionyl-tRNA synthetase (MetRS), Zn-domain"/>
    <property type="match status" value="1"/>
</dbReference>
<feature type="binding site" evidence="16">
    <location>
        <position position="150"/>
    </location>
    <ligand>
        <name>Zn(2+)</name>
        <dbReference type="ChEBI" id="CHEBI:29105"/>
    </ligand>
</feature>
<dbReference type="InterPro" id="IPR009080">
    <property type="entry name" value="tRNAsynth_Ia_anticodon-bd"/>
</dbReference>
<dbReference type="Pfam" id="PF09334">
    <property type="entry name" value="tRNA-synt_1g"/>
    <property type="match status" value="1"/>
</dbReference>
<dbReference type="Gene3D" id="3.40.50.620">
    <property type="entry name" value="HUPs"/>
    <property type="match status" value="1"/>
</dbReference>
<evidence type="ECO:0000256" key="5">
    <source>
        <dbReference type="ARBA" id="ARBA00022490"/>
    </source>
</evidence>
<dbReference type="InterPro" id="IPR015413">
    <property type="entry name" value="Methionyl/Leucyl_tRNA_Synth"/>
</dbReference>
<dbReference type="Gene3D" id="1.10.730.10">
    <property type="entry name" value="Isoleucyl-tRNA Synthetase, Domain 1"/>
    <property type="match status" value="1"/>
</dbReference>
<keyword evidence="13 16" id="KW-0648">Protein biosynthesis</keyword>
<feature type="short sequence motif" description="'HIGH' region" evidence="16">
    <location>
        <begin position="15"/>
        <end position="25"/>
    </location>
</feature>
<dbReference type="PANTHER" id="PTHR45765">
    <property type="entry name" value="METHIONINE--TRNA LIGASE"/>
    <property type="match status" value="1"/>
</dbReference>
<dbReference type="Gene3D" id="2.20.28.20">
    <property type="entry name" value="Methionyl-tRNA synthetase, Zn-domain"/>
    <property type="match status" value="1"/>
</dbReference>
<comment type="subunit">
    <text evidence="4 16">Homodimer.</text>
</comment>
<feature type="binding site" evidence="16">
    <location>
        <position position="335"/>
    </location>
    <ligand>
        <name>ATP</name>
        <dbReference type="ChEBI" id="CHEBI:30616"/>
    </ligand>
</feature>
<dbReference type="CDD" id="cd02800">
    <property type="entry name" value="tRNA_bind_EcMetRS_like"/>
    <property type="match status" value="1"/>
</dbReference>
<comment type="similarity">
    <text evidence="3 16">Belongs to the class-I aminoacyl-tRNA synthetase family. MetG type 1 subfamily.</text>
</comment>
<evidence type="ECO:0000256" key="10">
    <source>
        <dbReference type="ARBA" id="ARBA00022833"/>
    </source>
</evidence>
<dbReference type="GO" id="GO:0004825">
    <property type="term" value="F:methionine-tRNA ligase activity"/>
    <property type="evidence" value="ECO:0007669"/>
    <property type="project" value="UniProtKB-UniRule"/>
</dbReference>
<feature type="domain" description="TRNA-binding" evidence="17">
    <location>
        <begin position="578"/>
        <end position="679"/>
    </location>
</feature>
<dbReference type="OrthoDB" id="9810191at2"/>
<dbReference type="PROSITE" id="PS00178">
    <property type="entry name" value="AA_TRNA_LIGASE_I"/>
    <property type="match status" value="1"/>
</dbReference>
<evidence type="ECO:0000256" key="13">
    <source>
        <dbReference type="ARBA" id="ARBA00022917"/>
    </source>
</evidence>
<comment type="catalytic activity">
    <reaction evidence="15 16">
        <text>tRNA(Met) + L-methionine + ATP = L-methionyl-tRNA(Met) + AMP + diphosphate</text>
        <dbReference type="Rhea" id="RHEA:13481"/>
        <dbReference type="Rhea" id="RHEA-COMP:9667"/>
        <dbReference type="Rhea" id="RHEA-COMP:9698"/>
        <dbReference type="ChEBI" id="CHEBI:30616"/>
        <dbReference type="ChEBI" id="CHEBI:33019"/>
        <dbReference type="ChEBI" id="CHEBI:57844"/>
        <dbReference type="ChEBI" id="CHEBI:78442"/>
        <dbReference type="ChEBI" id="CHEBI:78530"/>
        <dbReference type="ChEBI" id="CHEBI:456215"/>
        <dbReference type="EC" id="6.1.1.10"/>
    </reaction>
</comment>
<dbReference type="PROSITE" id="PS50886">
    <property type="entry name" value="TRBD"/>
    <property type="match status" value="1"/>
</dbReference>
<dbReference type="CDD" id="cd07957">
    <property type="entry name" value="Anticodon_Ia_Met"/>
    <property type="match status" value="1"/>
</dbReference>
<feature type="binding site" evidence="16">
    <location>
        <position position="147"/>
    </location>
    <ligand>
        <name>Zn(2+)</name>
        <dbReference type="ChEBI" id="CHEBI:29105"/>
    </ligand>
</feature>
<dbReference type="InterPro" id="IPR033911">
    <property type="entry name" value="MetRS_core"/>
</dbReference>
<keyword evidence="5 16" id="KW-0963">Cytoplasm</keyword>
<keyword evidence="10 16" id="KW-0862">Zinc</keyword>
<accession>A0A2N3UAP4</accession>
<dbReference type="InterPro" id="IPR014729">
    <property type="entry name" value="Rossmann-like_a/b/a_fold"/>
</dbReference>
<comment type="function">
    <text evidence="1 16">Is required not only for elongation of protein synthesis but also for the initiation of all mRNA translation through initiator tRNA(fMet) aminoacylation.</text>
</comment>
<proteinExistence type="inferred from homology"/>
<dbReference type="Pfam" id="PF19303">
    <property type="entry name" value="Anticodon_3"/>
    <property type="match status" value="1"/>
</dbReference>
<dbReference type="NCBIfam" id="TIGR00399">
    <property type="entry name" value="metG_C_term"/>
    <property type="match status" value="1"/>
</dbReference>
<keyword evidence="14 16" id="KW-0030">Aminoacyl-tRNA synthetase</keyword>
<keyword evidence="19" id="KW-1185">Reference proteome</keyword>
<feature type="binding site" evidence="16">
    <location>
        <position position="160"/>
    </location>
    <ligand>
        <name>Zn(2+)</name>
        <dbReference type="ChEBI" id="CHEBI:29105"/>
    </ligand>
</feature>
<evidence type="ECO:0000313" key="19">
    <source>
        <dbReference type="Proteomes" id="UP000233782"/>
    </source>
</evidence>
<evidence type="ECO:0000256" key="1">
    <source>
        <dbReference type="ARBA" id="ARBA00003314"/>
    </source>
</evidence>
<dbReference type="InterPro" id="IPR023458">
    <property type="entry name" value="Met-tRNA_ligase_1"/>
</dbReference>
<organism evidence="18 19">
    <name type="scientific">Pontibacter ramchanderi</name>
    <dbReference type="NCBI Taxonomy" id="1179743"/>
    <lineage>
        <taxon>Bacteria</taxon>
        <taxon>Pseudomonadati</taxon>
        <taxon>Bacteroidota</taxon>
        <taxon>Cytophagia</taxon>
        <taxon>Cytophagales</taxon>
        <taxon>Hymenobacteraceae</taxon>
        <taxon>Pontibacter</taxon>
    </lineage>
</organism>
<dbReference type="InterPro" id="IPR002547">
    <property type="entry name" value="tRNA-bd_dom"/>
</dbReference>
<evidence type="ECO:0000313" key="18">
    <source>
        <dbReference type="EMBL" id="PKV66412.1"/>
    </source>
</evidence>
<gene>
    <name evidence="16" type="primary">metG</name>
    <name evidence="18" type="ORF">BD749_1540</name>
</gene>
<comment type="caution">
    <text evidence="18">The sequence shown here is derived from an EMBL/GenBank/DDBJ whole genome shotgun (WGS) entry which is preliminary data.</text>
</comment>
<dbReference type="Pfam" id="PF01588">
    <property type="entry name" value="tRNA_bind"/>
    <property type="match status" value="1"/>
</dbReference>
<dbReference type="RefSeq" id="WP_101443801.1">
    <property type="nucleotide sequence ID" value="NZ_PJMU01000002.1"/>
</dbReference>
<reference evidence="18 19" key="1">
    <citation type="submission" date="2017-12" db="EMBL/GenBank/DDBJ databases">
        <title>Genomic Encyclopedia of Type Strains, Phase III (KMG-III): the genomes of soil and plant-associated and newly described type strains.</title>
        <authorList>
            <person name="Whitman W."/>
        </authorList>
    </citation>
    <scope>NUCLEOTIDE SEQUENCE [LARGE SCALE GENOMIC DNA]</scope>
    <source>
        <strain evidence="18 19">LP43</strain>
    </source>
</reference>
<evidence type="ECO:0000256" key="6">
    <source>
        <dbReference type="ARBA" id="ARBA00022555"/>
    </source>
</evidence>
<dbReference type="GO" id="GO:0046872">
    <property type="term" value="F:metal ion binding"/>
    <property type="evidence" value="ECO:0007669"/>
    <property type="project" value="UniProtKB-KW"/>
</dbReference>
<evidence type="ECO:0000256" key="9">
    <source>
        <dbReference type="ARBA" id="ARBA00022741"/>
    </source>
</evidence>